<comment type="caution">
    <text evidence="3">The sequence shown here is derived from an EMBL/GenBank/DDBJ whole genome shotgun (WGS) entry which is preliminary data.</text>
</comment>
<feature type="region of interest" description="Disordered" evidence="2">
    <location>
        <begin position="70"/>
        <end position="89"/>
    </location>
</feature>
<evidence type="ECO:0000256" key="2">
    <source>
        <dbReference type="SAM" id="MobiDB-lite"/>
    </source>
</evidence>
<evidence type="ECO:0000313" key="3">
    <source>
        <dbReference type="EMBL" id="CAB4015612.1"/>
    </source>
</evidence>
<dbReference type="AlphaFoldDB" id="A0A6S7JFP3"/>
<feature type="coiled-coil region" evidence="1">
    <location>
        <begin position="511"/>
        <end position="559"/>
    </location>
</feature>
<keyword evidence="1" id="KW-0175">Coiled coil</keyword>
<gene>
    <name evidence="3" type="ORF">PACLA_8A042342</name>
</gene>
<sequence length="635" mass="67707">ASDRSQGIKRQSQTSLTLGSIKKRQKTRKFPMTAGSWTGVQDSSNVQNVQVLRTHSETMAPLVTAAALASSEEKNTKKTGLKSEASSSQDSSVLDALATLATATLHQTTCIPSAPTNSIAMAMSAVGKQSVTLSPLTIPPNTPSQLLSNITPMTPPMWGNVPPLQSPLAALSTISALSQPAQPSPLNIPMHQLPFAVPIGFNSQSGSATGNQLIITQVPIAGHQNVTAPSAQSTVTVSSITGSAVSSVVDQSSSSEATQSNTQTTAYLLPIVGGPGGQGHLFFSAPDGTPQFVVDSSHLNQQQLANVETTTSEKPNTQQLQQEGVFQVQLTPAILQQLSQNSLDMQTPRQNVVHSILTQPLHIAGQVPGQLPQIQMALAQVLPNQNEAQAQVPTNTQNTPPQVLVHTVPLATSQQQESQTTQSEPTATTHQQLLQQLLQGQMTDVVQTSVTSTQANTQPTLIGSQLPATVALQNLLSQNLQGANSTQTPTTSQQQQQQKVFVDLQKIVETQEREVRARRELEERLQQARRDSRKYQTELQQAQKEAESYKDRLQAIKEKDTEDEPAVVSVSSVSSGEQFARQLFIQPGSLEGLGSSSIMTADAVDMLSQVAQESAAVTQADVDETVVDEGDITCT</sequence>
<keyword evidence="4" id="KW-1185">Reference proteome</keyword>
<feature type="region of interest" description="Disordered" evidence="2">
    <location>
        <begin position="1"/>
        <end position="41"/>
    </location>
</feature>
<organism evidence="3 4">
    <name type="scientific">Paramuricea clavata</name>
    <name type="common">Red gorgonian</name>
    <name type="synonym">Violescent sea-whip</name>
    <dbReference type="NCBI Taxonomy" id="317549"/>
    <lineage>
        <taxon>Eukaryota</taxon>
        <taxon>Metazoa</taxon>
        <taxon>Cnidaria</taxon>
        <taxon>Anthozoa</taxon>
        <taxon>Octocorallia</taxon>
        <taxon>Malacalcyonacea</taxon>
        <taxon>Plexauridae</taxon>
        <taxon>Paramuricea</taxon>
    </lineage>
</organism>
<dbReference type="EMBL" id="CACRXK020008784">
    <property type="protein sequence ID" value="CAB4015612.1"/>
    <property type="molecule type" value="Genomic_DNA"/>
</dbReference>
<reference evidence="3" key="1">
    <citation type="submission" date="2020-04" db="EMBL/GenBank/DDBJ databases">
        <authorList>
            <person name="Alioto T."/>
            <person name="Alioto T."/>
            <person name="Gomez Garrido J."/>
        </authorList>
    </citation>
    <scope>NUCLEOTIDE SEQUENCE</scope>
    <source>
        <strain evidence="3">A484AB</strain>
    </source>
</reference>
<proteinExistence type="predicted"/>
<name>A0A6S7JFP3_PARCT</name>
<feature type="compositionally biased region" description="Polar residues" evidence="2">
    <location>
        <begin position="1"/>
        <end position="18"/>
    </location>
</feature>
<accession>A0A6S7JFP3</accession>
<evidence type="ECO:0000256" key="1">
    <source>
        <dbReference type="SAM" id="Coils"/>
    </source>
</evidence>
<evidence type="ECO:0000313" key="4">
    <source>
        <dbReference type="Proteomes" id="UP001152795"/>
    </source>
</evidence>
<dbReference type="Proteomes" id="UP001152795">
    <property type="component" value="Unassembled WGS sequence"/>
</dbReference>
<feature type="non-terminal residue" evidence="3">
    <location>
        <position position="1"/>
    </location>
</feature>
<protein>
    <submittedName>
        <fullName evidence="3">Uncharacterized protein</fullName>
    </submittedName>
</protein>